<dbReference type="InterPro" id="IPR006638">
    <property type="entry name" value="Elp3/MiaA/NifB-like_rSAM"/>
</dbReference>
<evidence type="ECO:0000256" key="10">
    <source>
        <dbReference type="ARBA" id="ARBA00023014"/>
    </source>
</evidence>
<dbReference type="InterPro" id="IPR013483">
    <property type="entry name" value="MoaA"/>
</dbReference>
<keyword evidence="5" id="KW-0949">S-adenosyl-L-methionine</keyword>
<dbReference type="SFLD" id="SFLDS00029">
    <property type="entry name" value="Radical_SAM"/>
    <property type="match status" value="1"/>
</dbReference>
<dbReference type="InterPro" id="IPR013785">
    <property type="entry name" value="Aldolase_TIM"/>
</dbReference>
<dbReference type="CDD" id="cd21117">
    <property type="entry name" value="Twitch_MoaA"/>
    <property type="match status" value="1"/>
</dbReference>
<evidence type="ECO:0000259" key="17">
    <source>
        <dbReference type="PROSITE" id="PS51918"/>
    </source>
</evidence>
<evidence type="ECO:0000256" key="2">
    <source>
        <dbReference type="ARBA" id="ARBA00005046"/>
    </source>
</evidence>
<dbReference type="PANTHER" id="PTHR22960">
    <property type="entry name" value="MOLYBDOPTERIN COFACTOR SYNTHESIS PROTEIN A"/>
    <property type="match status" value="1"/>
</dbReference>
<keyword evidence="4" id="KW-0004">4Fe-4S</keyword>
<dbReference type="SUPFAM" id="SSF102114">
    <property type="entry name" value="Radical SAM enzymes"/>
    <property type="match status" value="1"/>
</dbReference>
<dbReference type="InterPro" id="IPR007197">
    <property type="entry name" value="rSAM"/>
</dbReference>
<keyword evidence="13" id="KW-0501">Molybdenum cofactor biosynthesis</keyword>
<evidence type="ECO:0000256" key="4">
    <source>
        <dbReference type="ARBA" id="ARBA00022485"/>
    </source>
</evidence>
<keyword evidence="8" id="KW-0809">Transit peptide</keyword>
<evidence type="ECO:0000256" key="11">
    <source>
        <dbReference type="ARBA" id="ARBA00023128"/>
    </source>
</evidence>
<dbReference type="Pfam" id="PF06463">
    <property type="entry name" value="Mob_synth_C"/>
    <property type="match status" value="1"/>
</dbReference>
<evidence type="ECO:0000256" key="14">
    <source>
        <dbReference type="ARBA" id="ARBA00023239"/>
    </source>
</evidence>
<keyword evidence="11" id="KW-0496">Mitochondrion</keyword>
<dbReference type="Pfam" id="PF04055">
    <property type="entry name" value="Radical_SAM"/>
    <property type="match status" value="1"/>
</dbReference>
<dbReference type="InterPro" id="IPR000385">
    <property type="entry name" value="MoaA_NifB_PqqE_Fe-S-bd_CS"/>
</dbReference>
<evidence type="ECO:0000313" key="19">
    <source>
        <dbReference type="Proteomes" id="UP000663419"/>
    </source>
</evidence>
<dbReference type="InterPro" id="IPR040064">
    <property type="entry name" value="MoaA-like"/>
</dbReference>
<dbReference type="SFLD" id="SFLDG01386">
    <property type="entry name" value="main_SPASM_domain-containing"/>
    <property type="match status" value="1"/>
</dbReference>
<dbReference type="EC" id="4.1.99.22" evidence="3"/>
<evidence type="ECO:0000256" key="12">
    <source>
        <dbReference type="ARBA" id="ARBA00023134"/>
    </source>
</evidence>
<evidence type="ECO:0000256" key="16">
    <source>
        <dbReference type="SAM" id="MobiDB-lite"/>
    </source>
</evidence>
<dbReference type="Gene3D" id="3.20.20.70">
    <property type="entry name" value="Aldolase class I"/>
    <property type="match status" value="1"/>
</dbReference>
<dbReference type="GO" id="GO:0061798">
    <property type="term" value="F:GTP 3',8'-cyclase activity"/>
    <property type="evidence" value="ECO:0007669"/>
    <property type="project" value="UniProtKB-EC"/>
</dbReference>
<dbReference type="UniPathway" id="UPA00344"/>
<protein>
    <recommendedName>
        <fullName evidence="3">GTP 3',8-cyclase</fullName>
        <ecNumber evidence="3">4.1.99.22</ecNumber>
    </recommendedName>
</protein>
<keyword evidence="7" id="KW-0547">Nucleotide-binding</keyword>
<evidence type="ECO:0000256" key="3">
    <source>
        <dbReference type="ARBA" id="ARBA00012167"/>
    </source>
</evidence>
<dbReference type="GO" id="GO:0051539">
    <property type="term" value="F:4 iron, 4 sulfur cluster binding"/>
    <property type="evidence" value="ECO:0007669"/>
    <property type="project" value="UniProtKB-KW"/>
</dbReference>
<dbReference type="PROSITE" id="PS01305">
    <property type="entry name" value="MOAA_NIFB_PQQE"/>
    <property type="match status" value="1"/>
</dbReference>
<dbReference type="AlphaFoldDB" id="A0A8A1LS69"/>
<gene>
    <name evidence="18" type="ORF">I7I53_02582</name>
</gene>
<evidence type="ECO:0000256" key="7">
    <source>
        <dbReference type="ARBA" id="ARBA00022741"/>
    </source>
</evidence>
<dbReference type="GO" id="GO:0061799">
    <property type="term" value="F:cyclic pyranopterin monophosphate synthase activity"/>
    <property type="evidence" value="ECO:0007669"/>
    <property type="project" value="TreeGrafter"/>
</dbReference>
<dbReference type="VEuPathDB" id="FungiDB:I7I53_02582"/>
<dbReference type="InterPro" id="IPR058240">
    <property type="entry name" value="rSAM_sf"/>
</dbReference>
<sequence length="465" mass="52098">MAELLQRRFPLLLSSSANLRSRFSAPCSVSHFRRRRRLQSSAAALGIQNSPAAHTLPSPSPSPSPLPLPSPSPLPCTPDSIPASRASRSSALEHAKPFSDFLTDTFNRQHDYLRISVTERCNLRCLYCMPEEGVELSPAVKILTTPEIVYLSSLFVSQGVTKIRLTGGEPTVRKDIVPMMQQIGSLRRDGLRELCLTTNGISLHRKLDNMVEAGLTGINLSLDTLDPFQFQLMTRRNGLEAVMKSIARVLEMNKQGAGIKLKINCVVMRGMNDREILRFVELGREKPLEVRFIEYMPFDGNKWNQAKMLPYKEMLTIIREKYPNLEKVADHKNDTSKTYRVPGFEGRVGFITSMTHNFCGTCNRLRVTSDGNLKVCLFGNAEVSLRDMIRKENDGQPIDEEAMKALGLLESARRAGQVEYGGLVNERERELLNIIGMAVKRKKAKHAGMGELKNMKNRPMILIGG</sequence>
<dbReference type="NCBIfam" id="TIGR02666">
    <property type="entry name" value="moaA"/>
    <property type="match status" value="1"/>
</dbReference>
<proteinExistence type="inferred from homology"/>
<accession>A0A8A1LS69</accession>
<dbReference type="EMBL" id="CP069105">
    <property type="protein sequence ID" value="QSS54882.1"/>
    <property type="molecule type" value="Genomic_DNA"/>
</dbReference>
<keyword evidence="6" id="KW-0479">Metal-binding</keyword>
<dbReference type="GO" id="GO:0006777">
    <property type="term" value="P:Mo-molybdopterin cofactor biosynthetic process"/>
    <property type="evidence" value="ECO:0007669"/>
    <property type="project" value="UniProtKB-KW"/>
</dbReference>
<dbReference type="CDD" id="cd01335">
    <property type="entry name" value="Radical_SAM"/>
    <property type="match status" value="1"/>
</dbReference>
<feature type="region of interest" description="Disordered" evidence="16">
    <location>
        <begin position="50"/>
        <end position="89"/>
    </location>
</feature>
<dbReference type="HAMAP" id="MF_01225_B">
    <property type="entry name" value="MoaA_B"/>
    <property type="match status" value="1"/>
</dbReference>
<keyword evidence="9" id="KW-0408">Iron</keyword>
<dbReference type="Proteomes" id="UP000663419">
    <property type="component" value="Chromosome 4"/>
</dbReference>
<comment type="cofactor">
    <cofactor evidence="1">
        <name>[4Fe-4S] cluster</name>
        <dbReference type="ChEBI" id="CHEBI:49883"/>
    </cofactor>
</comment>
<evidence type="ECO:0000256" key="13">
    <source>
        <dbReference type="ARBA" id="ARBA00023150"/>
    </source>
</evidence>
<evidence type="ECO:0000256" key="9">
    <source>
        <dbReference type="ARBA" id="ARBA00023004"/>
    </source>
</evidence>
<dbReference type="PROSITE" id="PS51918">
    <property type="entry name" value="RADICAL_SAM"/>
    <property type="match status" value="1"/>
</dbReference>
<evidence type="ECO:0000256" key="8">
    <source>
        <dbReference type="ARBA" id="ARBA00022946"/>
    </source>
</evidence>
<keyword evidence="14" id="KW-0456">Lyase</keyword>
<comment type="pathway">
    <text evidence="2">Cofactor biosynthesis; molybdopterin biosynthesis.</text>
</comment>
<dbReference type="InterPro" id="IPR050105">
    <property type="entry name" value="MoCo_biosynth_MoaA/MoaC"/>
</dbReference>
<dbReference type="InterPro" id="IPR010505">
    <property type="entry name" value="MoaA_twitch"/>
</dbReference>
<evidence type="ECO:0000256" key="1">
    <source>
        <dbReference type="ARBA" id="ARBA00001966"/>
    </source>
</evidence>
<dbReference type="GO" id="GO:0005525">
    <property type="term" value="F:GTP binding"/>
    <property type="evidence" value="ECO:0007669"/>
    <property type="project" value="UniProtKB-KW"/>
</dbReference>
<evidence type="ECO:0000313" key="18">
    <source>
        <dbReference type="EMBL" id="QSS54882.1"/>
    </source>
</evidence>
<evidence type="ECO:0000256" key="15">
    <source>
        <dbReference type="ARBA" id="ARBA00048697"/>
    </source>
</evidence>
<comment type="catalytic activity">
    <reaction evidence="15">
        <text>GTP + AH2 + S-adenosyl-L-methionine = (8S)-3',8-cyclo-7,8-dihydroguanosine 5'-triphosphate + 5'-deoxyadenosine + L-methionine + A + H(+)</text>
        <dbReference type="Rhea" id="RHEA:49576"/>
        <dbReference type="ChEBI" id="CHEBI:13193"/>
        <dbReference type="ChEBI" id="CHEBI:15378"/>
        <dbReference type="ChEBI" id="CHEBI:17319"/>
        <dbReference type="ChEBI" id="CHEBI:17499"/>
        <dbReference type="ChEBI" id="CHEBI:37565"/>
        <dbReference type="ChEBI" id="CHEBI:57844"/>
        <dbReference type="ChEBI" id="CHEBI:59789"/>
        <dbReference type="ChEBI" id="CHEBI:131766"/>
        <dbReference type="EC" id="4.1.99.22"/>
    </reaction>
</comment>
<evidence type="ECO:0000256" key="6">
    <source>
        <dbReference type="ARBA" id="ARBA00022723"/>
    </source>
</evidence>
<reference evidence="18" key="1">
    <citation type="submission" date="2021-01" db="EMBL/GenBank/DDBJ databases">
        <title>Chromosome-level genome assembly of a human fungal pathogen reveals clustering of transcriptionally co-regulated genes.</title>
        <authorList>
            <person name="Voorhies M."/>
            <person name="Cohen S."/>
            <person name="Shea T.P."/>
            <person name="Petrus S."/>
            <person name="Munoz J.F."/>
            <person name="Poplawski S."/>
            <person name="Goldman W.E."/>
            <person name="Michael T."/>
            <person name="Cuomo C.A."/>
            <person name="Sil A."/>
            <person name="Beyhan S."/>
        </authorList>
    </citation>
    <scope>NUCLEOTIDE SEQUENCE</scope>
    <source>
        <strain evidence="18">H88</strain>
    </source>
</reference>
<name>A0A8A1LS69_AJEC8</name>
<dbReference type="SMART" id="SM00729">
    <property type="entry name" value="Elp3"/>
    <property type="match status" value="1"/>
</dbReference>
<dbReference type="SFLD" id="SFLDG01383">
    <property type="entry name" value="cyclic_pyranopterin_phosphate"/>
    <property type="match status" value="1"/>
</dbReference>
<dbReference type="GO" id="GO:0046872">
    <property type="term" value="F:metal ion binding"/>
    <property type="evidence" value="ECO:0007669"/>
    <property type="project" value="UniProtKB-KW"/>
</dbReference>
<dbReference type="SFLD" id="SFLDG01067">
    <property type="entry name" value="SPASM/twitch_domain_containing"/>
    <property type="match status" value="1"/>
</dbReference>
<feature type="domain" description="Radical SAM core" evidence="17">
    <location>
        <begin position="105"/>
        <end position="332"/>
    </location>
</feature>
<evidence type="ECO:0000256" key="5">
    <source>
        <dbReference type="ARBA" id="ARBA00022691"/>
    </source>
</evidence>
<keyword evidence="10" id="KW-0411">Iron-sulfur</keyword>
<feature type="compositionally biased region" description="Pro residues" evidence="16">
    <location>
        <begin position="58"/>
        <end position="76"/>
    </location>
</feature>
<dbReference type="PANTHER" id="PTHR22960:SF0">
    <property type="entry name" value="MOLYBDENUM COFACTOR BIOSYNTHESIS PROTEIN 1"/>
    <property type="match status" value="1"/>
</dbReference>
<keyword evidence="12" id="KW-0342">GTP-binding</keyword>
<organism evidence="18 19">
    <name type="scientific">Ajellomyces capsulatus (strain H88)</name>
    <name type="common">Darling's disease fungus</name>
    <name type="synonym">Histoplasma capsulatum</name>
    <dbReference type="NCBI Taxonomy" id="544711"/>
    <lineage>
        <taxon>Eukaryota</taxon>
        <taxon>Fungi</taxon>
        <taxon>Dikarya</taxon>
        <taxon>Ascomycota</taxon>
        <taxon>Pezizomycotina</taxon>
        <taxon>Eurotiomycetes</taxon>
        <taxon>Eurotiomycetidae</taxon>
        <taxon>Onygenales</taxon>
        <taxon>Ajellomycetaceae</taxon>
        <taxon>Histoplasma</taxon>
    </lineage>
</organism>